<name>A0A0J9UDG2_FUSO4</name>
<dbReference type="EMBL" id="DS231697">
    <property type="protein sequence ID" value="KNA97398.1"/>
    <property type="molecule type" value="Genomic_DNA"/>
</dbReference>
<dbReference type="Proteomes" id="UP000009097">
    <property type="component" value="Unassembled WGS sequence"/>
</dbReference>
<reference evidence="1" key="1">
    <citation type="submission" date="2007-04" db="EMBL/GenBank/DDBJ databases">
        <authorList>
            <consortium name="The Broad Institute Genome Sequencing Platform"/>
            <person name="Birren B."/>
            <person name="Lander E."/>
            <person name="Galagan J."/>
            <person name="Nusbaum C."/>
            <person name="Devon K."/>
            <person name="Ma L.-J."/>
            <person name="Jaffe D."/>
            <person name="Butler J."/>
            <person name="Alvarez P."/>
            <person name="Gnerre S."/>
            <person name="Grabherr M."/>
            <person name="Kleber M."/>
            <person name="Mauceli E."/>
            <person name="Brockman W."/>
            <person name="MacCallum I.A."/>
            <person name="Young S."/>
            <person name="LaButti K."/>
            <person name="DeCaprio D."/>
            <person name="Crawford M."/>
            <person name="Koehrsen M."/>
            <person name="Engels R."/>
            <person name="Montgomery P."/>
            <person name="Pearson M."/>
            <person name="Howarth C."/>
            <person name="Larson L."/>
            <person name="White J."/>
            <person name="O'Leary S."/>
            <person name="Kodira C."/>
            <person name="Zeng Q."/>
            <person name="Yandava C."/>
            <person name="Alvarado L."/>
            <person name="Kistler C."/>
            <person name="Shim W.-B."/>
            <person name="Kang S."/>
            <person name="Woloshuk C."/>
        </authorList>
    </citation>
    <scope>NUCLEOTIDE SEQUENCE</scope>
    <source>
        <strain evidence="1">4287</strain>
    </source>
</reference>
<protein>
    <submittedName>
        <fullName evidence="1">Uncharacterized protein</fullName>
    </submittedName>
</protein>
<dbReference type="GeneID" id="28958942"/>
<evidence type="ECO:0000313" key="1">
    <source>
        <dbReference type="EMBL" id="KNA97398.1"/>
    </source>
</evidence>
<reference evidence="1" key="2">
    <citation type="journal article" date="2010" name="Nature">
        <title>Comparative genomics reveals mobile pathogenicity chromosomes in Fusarium.</title>
        <authorList>
            <person name="Ma L.J."/>
            <person name="van der Does H.C."/>
            <person name="Borkovich K.A."/>
            <person name="Coleman J.J."/>
            <person name="Daboussi M.J."/>
            <person name="Di Pietro A."/>
            <person name="Dufresne M."/>
            <person name="Freitag M."/>
            <person name="Grabherr M."/>
            <person name="Henrissat B."/>
            <person name="Houterman P.M."/>
            <person name="Kang S."/>
            <person name="Shim W.B."/>
            <person name="Woloshuk C."/>
            <person name="Xie X."/>
            <person name="Xu J.R."/>
            <person name="Antoniw J."/>
            <person name="Baker S.E."/>
            <person name="Bluhm B.H."/>
            <person name="Breakspear A."/>
            <person name="Brown D.W."/>
            <person name="Butchko R.A."/>
            <person name="Chapman S."/>
            <person name="Coulson R."/>
            <person name="Coutinho P.M."/>
            <person name="Danchin E.G."/>
            <person name="Diener A."/>
            <person name="Gale L.R."/>
            <person name="Gardiner D.M."/>
            <person name="Goff S."/>
            <person name="Hammond-Kosack K.E."/>
            <person name="Hilburn K."/>
            <person name="Hua-Van A."/>
            <person name="Jonkers W."/>
            <person name="Kazan K."/>
            <person name="Kodira C.D."/>
            <person name="Koehrsen M."/>
            <person name="Kumar L."/>
            <person name="Lee Y.H."/>
            <person name="Li L."/>
            <person name="Manners J.M."/>
            <person name="Miranda-Saavedra D."/>
            <person name="Mukherjee M."/>
            <person name="Park G."/>
            <person name="Park J."/>
            <person name="Park S.Y."/>
            <person name="Proctor R.H."/>
            <person name="Regev A."/>
            <person name="Ruiz-Roldan M.C."/>
            <person name="Sain D."/>
            <person name="Sakthikumar S."/>
            <person name="Sykes S."/>
            <person name="Schwartz D.C."/>
            <person name="Turgeon B.G."/>
            <person name="Wapinski I."/>
            <person name="Yoder O."/>
            <person name="Young S."/>
            <person name="Zeng Q."/>
            <person name="Zhou S."/>
            <person name="Galagan J."/>
            <person name="Cuomo C.A."/>
            <person name="Kistler H.C."/>
            <person name="Rep M."/>
        </authorList>
    </citation>
    <scope>NUCLEOTIDE SEQUENCE [LARGE SCALE GENOMIC DNA]</scope>
    <source>
        <strain evidence="1">4287</strain>
    </source>
</reference>
<dbReference type="AlphaFoldDB" id="A0A0J9UDG2"/>
<accession>A0A0J9UDG2</accession>
<gene>
    <name evidence="1" type="ORF">FOXG_18236</name>
</gene>
<evidence type="ECO:0000313" key="2">
    <source>
        <dbReference type="Proteomes" id="UP000009097"/>
    </source>
</evidence>
<sequence length="113" mass="13009">MPVSLNSLLELSQRLHLPAINTGLQYQSQSYWQSYMVATVILSSMAQQAHYFHHNSDRNMLNCKVSTASTRIESQSRTGLAWAIHNRRLVFELRQNHDKSEDGFASLLFRNLT</sequence>
<dbReference type="RefSeq" id="XP_018235444.1">
    <property type="nucleotide sequence ID" value="XM_018398296.1"/>
</dbReference>
<proteinExistence type="predicted"/>
<dbReference type="VEuPathDB" id="FungiDB:FOXG_18236"/>
<organism evidence="1 2">
    <name type="scientific">Fusarium oxysporum f. sp. lycopersici (strain 4287 / CBS 123668 / FGSC 9935 / NRRL 34936)</name>
    <name type="common">Fusarium vascular wilt of tomato</name>
    <dbReference type="NCBI Taxonomy" id="426428"/>
    <lineage>
        <taxon>Eukaryota</taxon>
        <taxon>Fungi</taxon>
        <taxon>Dikarya</taxon>
        <taxon>Ascomycota</taxon>
        <taxon>Pezizomycotina</taxon>
        <taxon>Sordariomycetes</taxon>
        <taxon>Hypocreomycetidae</taxon>
        <taxon>Hypocreales</taxon>
        <taxon>Nectriaceae</taxon>
        <taxon>Fusarium</taxon>
        <taxon>Fusarium oxysporum species complex</taxon>
    </lineage>
</organism>
<dbReference type="KEGG" id="fox:FOXG_18236"/>